<reference evidence="10 11" key="1">
    <citation type="journal article" date="2013" name="Environ. Microbiol.">
        <title>Chloride and organic osmolytes: a hybrid strategy to cope with elevated salinities by the moderately halophilic, chloride-dependent bacterium Halobacillus halophilus.</title>
        <authorList>
            <person name="Saum S.H."/>
            <person name="Pfeiffer F."/>
            <person name="Palm P."/>
            <person name="Rampp M."/>
            <person name="Schuster S.C."/>
            <person name="Muller V."/>
            <person name="Oesterhelt D."/>
        </authorList>
    </citation>
    <scope>NUCLEOTIDE SEQUENCE [LARGE SCALE GENOMIC DNA]</scope>
    <source>
        <strain evidence="11">ATCC 35676 / DSM 2266 / JCM 20832 / KCTC 3685 / LMG 17431 / NBRC 102448 / NCIMB 2269</strain>
    </source>
</reference>
<comment type="similarity">
    <text evidence="2">Belongs to the GerABKC lipoprotein family.</text>
</comment>
<dbReference type="PROSITE" id="PS51257">
    <property type="entry name" value="PROKAR_LIPOPROTEIN"/>
    <property type="match status" value="1"/>
</dbReference>
<dbReference type="KEGG" id="hhd:HBHAL_2109"/>
<dbReference type="InterPro" id="IPR008844">
    <property type="entry name" value="Spore_GerAC-like"/>
</dbReference>
<evidence type="ECO:0000256" key="1">
    <source>
        <dbReference type="ARBA" id="ARBA00004635"/>
    </source>
</evidence>
<dbReference type="PANTHER" id="PTHR35789:SF1">
    <property type="entry name" value="SPORE GERMINATION PROTEIN B3"/>
    <property type="match status" value="1"/>
</dbReference>
<keyword evidence="7" id="KW-0449">Lipoprotein</keyword>
<dbReference type="EMBL" id="HE717023">
    <property type="protein sequence ID" value="CCG44465.1"/>
    <property type="molecule type" value="Genomic_DNA"/>
</dbReference>
<keyword evidence="6" id="KW-0564">Palmitate</keyword>
<evidence type="ECO:0000259" key="8">
    <source>
        <dbReference type="Pfam" id="PF05504"/>
    </source>
</evidence>
<dbReference type="Gene3D" id="3.30.300.210">
    <property type="entry name" value="Nutrient germinant receptor protein C, domain 3"/>
    <property type="match status" value="1"/>
</dbReference>
<keyword evidence="4" id="KW-0732">Signal</keyword>
<dbReference type="GO" id="GO:0016020">
    <property type="term" value="C:membrane"/>
    <property type="evidence" value="ECO:0007669"/>
    <property type="project" value="UniProtKB-SubCell"/>
</dbReference>
<sequence>MKRKSICILTCLVLLTGCWDTRQFKDVKLVLSIGYDQNEDGTLTETVSIPTVKRSTEGPTSETIQILTTEGKTPREARDHTDQMIANTFDPSKAKVILMGEELAENSIQPIFDQFYRNPNNNLNAYIAVVEGKAEDAIRMTPINESSVSKYISGLLEGQVAATHSTGENIEVLHGELLEPGIDFAVPLLSVDTEQNLLNFQGLALFHKDAYTGKFIPNHQTTLLMLLEGIRGKIASFTLKVTDEEENAIRNYLTFRVMRNKQDMKVKVENDQVTADITMKLKVRVVEYPRDHLTSKKTIKELNKKLSDLLTEQAEGIIATVQEANSDVFQIGRHVHSYHPDYWGKVKWEEEFPNITITPKVEVDIVQYGVIS</sequence>
<keyword evidence="11" id="KW-1185">Reference proteome</keyword>
<dbReference type="GO" id="GO:0009847">
    <property type="term" value="P:spore germination"/>
    <property type="evidence" value="ECO:0007669"/>
    <property type="project" value="InterPro"/>
</dbReference>
<accession>I0JJZ6</accession>
<dbReference type="InterPro" id="IPR057336">
    <property type="entry name" value="GerAC_N"/>
</dbReference>
<gene>
    <name evidence="10" type="ordered locus">HBHAL_2109</name>
</gene>
<dbReference type="PANTHER" id="PTHR35789">
    <property type="entry name" value="SPORE GERMINATION PROTEIN B3"/>
    <property type="match status" value="1"/>
</dbReference>
<evidence type="ECO:0000256" key="2">
    <source>
        <dbReference type="ARBA" id="ARBA00007886"/>
    </source>
</evidence>
<dbReference type="Pfam" id="PF25198">
    <property type="entry name" value="Spore_GerAC_N"/>
    <property type="match status" value="1"/>
</dbReference>
<dbReference type="eggNOG" id="ENOG502ZB9S">
    <property type="taxonomic scope" value="Bacteria"/>
</dbReference>
<protein>
    <submittedName>
        <fullName evidence="10">Spore germination protein</fullName>
    </submittedName>
</protein>
<dbReference type="Pfam" id="PF05504">
    <property type="entry name" value="Spore_GerAC"/>
    <property type="match status" value="1"/>
</dbReference>
<dbReference type="Proteomes" id="UP000007397">
    <property type="component" value="Chromosome"/>
</dbReference>
<dbReference type="STRING" id="866895.HBHAL_2109"/>
<organism evidence="10 11">
    <name type="scientific">Halobacillus halophilus (strain ATCC 35676 / DSM 2266 / JCM 20832 / KCTC 3685 / LMG 17431 / NBRC 102448 / NCIMB 2269)</name>
    <name type="common">Sporosarcina halophila</name>
    <dbReference type="NCBI Taxonomy" id="866895"/>
    <lineage>
        <taxon>Bacteria</taxon>
        <taxon>Bacillati</taxon>
        <taxon>Bacillota</taxon>
        <taxon>Bacilli</taxon>
        <taxon>Bacillales</taxon>
        <taxon>Bacillaceae</taxon>
        <taxon>Halobacillus</taxon>
    </lineage>
</organism>
<feature type="domain" description="Spore germination protein N-terminal" evidence="9">
    <location>
        <begin position="20"/>
        <end position="190"/>
    </location>
</feature>
<evidence type="ECO:0000259" key="9">
    <source>
        <dbReference type="Pfam" id="PF25198"/>
    </source>
</evidence>
<evidence type="ECO:0000256" key="4">
    <source>
        <dbReference type="ARBA" id="ARBA00022729"/>
    </source>
</evidence>
<dbReference type="PATRIC" id="fig|866895.3.peg.1120"/>
<comment type="subcellular location">
    <subcellularLocation>
        <location evidence="1">Membrane</location>
        <topology evidence="1">Lipid-anchor</topology>
    </subcellularLocation>
</comment>
<evidence type="ECO:0000313" key="11">
    <source>
        <dbReference type="Proteomes" id="UP000007397"/>
    </source>
</evidence>
<dbReference type="RefSeq" id="WP_014642368.1">
    <property type="nucleotide sequence ID" value="NC_017668.1"/>
</dbReference>
<dbReference type="HOGENOM" id="CLU_051140_1_1_9"/>
<name>I0JJZ6_HALH3</name>
<evidence type="ECO:0000256" key="7">
    <source>
        <dbReference type="ARBA" id="ARBA00023288"/>
    </source>
</evidence>
<evidence type="ECO:0000256" key="3">
    <source>
        <dbReference type="ARBA" id="ARBA00022544"/>
    </source>
</evidence>
<evidence type="ECO:0000256" key="5">
    <source>
        <dbReference type="ARBA" id="ARBA00023136"/>
    </source>
</evidence>
<keyword evidence="3" id="KW-0309">Germination</keyword>
<keyword evidence="5" id="KW-0472">Membrane</keyword>
<feature type="domain" description="Spore germination GerAC-like C-terminal" evidence="8">
    <location>
        <begin position="201"/>
        <end position="369"/>
    </location>
</feature>
<proteinExistence type="inferred from homology"/>
<dbReference type="InterPro" id="IPR046953">
    <property type="entry name" value="Spore_GerAC-like_C"/>
</dbReference>
<dbReference type="NCBIfam" id="TIGR02887">
    <property type="entry name" value="spore_ger_x_C"/>
    <property type="match status" value="1"/>
</dbReference>
<evidence type="ECO:0000256" key="6">
    <source>
        <dbReference type="ARBA" id="ARBA00023139"/>
    </source>
</evidence>
<evidence type="ECO:0000313" key="10">
    <source>
        <dbReference type="EMBL" id="CCG44465.1"/>
    </source>
</evidence>
<dbReference type="AlphaFoldDB" id="I0JJZ6"/>
<dbReference type="InterPro" id="IPR038501">
    <property type="entry name" value="Spore_GerAC_C_sf"/>
</dbReference>